<dbReference type="InterPro" id="IPR025938">
    <property type="entry name" value="RRXRR_dom"/>
</dbReference>
<dbReference type="EMBL" id="BLAY01000116">
    <property type="protein sequence ID" value="GET41285.1"/>
    <property type="molecule type" value="Genomic_DNA"/>
</dbReference>
<name>A0AAV3XHA7_9CYAN</name>
<evidence type="ECO:0000313" key="3">
    <source>
        <dbReference type="Proteomes" id="UP001050975"/>
    </source>
</evidence>
<gene>
    <name evidence="2" type="ORF">MiSe_60970</name>
</gene>
<keyword evidence="3" id="KW-1185">Reference proteome</keyword>
<reference evidence="2" key="1">
    <citation type="submission" date="2019-10" db="EMBL/GenBank/DDBJ databases">
        <title>Draft genome sequece of Microseira wollei NIES-4236.</title>
        <authorList>
            <person name="Yamaguchi H."/>
            <person name="Suzuki S."/>
            <person name="Kawachi M."/>
        </authorList>
    </citation>
    <scope>NUCLEOTIDE SEQUENCE</scope>
    <source>
        <strain evidence="2">NIES-4236</strain>
    </source>
</reference>
<protein>
    <recommendedName>
        <fullName evidence="1">RRXRR domain-containing protein</fullName>
    </recommendedName>
</protein>
<accession>A0AAV3XHA7</accession>
<proteinExistence type="predicted"/>
<dbReference type="Pfam" id="PF14239">
    <property type="entry name" value="RRXRR"/>
    <property type="match status" value="1"/>
</dbReference>
<dbReference type="AlphaFoldDB" id="A0AAV3XHA7"/>
<organism evidence="2 3">
    <name type="scientific">Microseira wollei NIES-4236</name>
    <dbReference type="NCBI Taxonomy" id="2530354"/>
    <lineage>
        <taxon>Bacteria</taxon>
        <taxon>Bacillati</taxon>
        <taxon>Cyanobacteriota</taxon>
        <taxon>Cyanophyceae</taxon>
        <taxon>Oscillatoriophycideae</taxon>
        <taxon>Aerosakkonematales</taxon>
        <taxon>Aerosakkonemataceae</taxon>
        <taxon>Microseira</taxon>
    </lineage>
</organism>
<feature type="domain" description="RRXRR" evidence="1">
    <location>
        <begin position="4"/>
        <end position="167"/>
    </location>
</feature>
<dbReference type="Proteomes" id="UP001050975">
    <property type="component" value="Unassembled WGS sequence"/>
</dbReference>
<sequence>MLRVPVLSPSGKRLMPTKSSRARRWLKEGKGKVVYNDVGIFQVQLVNNHEEFNTQRVAVGIAPGKLYTAIGVQSAKSTLWMGHLQLRFKTVSGPMEQRLMMHRGRRGRRINRKVAFNQRPDRQKRFDHRKQCKVPPSIRANRELELRLLSELSLIYPITTSAYEVVKARGDKGFSRAMVGEKWQLENLKQYGEVSQIEGWKTANLRQELGLHKQKHFFGDAIPATHAVDGIALAGSAFIRYGIIDSQTMGWKGNVSVTPAPLAVIRRPTGSRRQLHLMVRAKGGIRRKYGGTVTRHGLRKGDYVAATCGNKTYCGWVSGDTSKQVSVSDHNWKRNGQFSKNSRPIDTTLNRINCDCG</sequence>
<dbReference type="RefSeq" id="WP_226587504.1">
    <property type="nucleotide sequence ID" value="NZ_BLAY01000116.1"/>
</dbReference>
<evidence type="ECO:0000313" key="2">
    <source>
        <dbReference type="EMBL" id="GET41285.1"/>
    </source>
</evidence>
<evidence type="ECO:0000259" key="1">
    <source>
        <dbReference type="Pfam" id="PF14239"/>
    </source>
</evidence>
<comment type="caution">
    <text evidence="2">The sequence shown here is derived from an EMBL/GenBank/DDBJ whole genome shotgun (WGS) entry which is preliminary data.</text>
</comment>